<comment type="caution">
    <text evidence="1">The sequence shown here is derived from an EMBL/GenBank/DDBJ whole genome shotgun (WGS) entry which is preliminary data.</text>
</comment>
<organism evidence="1 2">
    <name type="scientific">Leptosia nina</name>
    <dbReference type="NCBI Taxonomy" id="320188"/>
    <lineage>
        <taxon>Eukaryota</taxon>
        <taxon>Metazoa</taxon>
        <taxon>Ecdysozoa</taxon>
        <taxon>Arthropoda</taxon>
        <taxon>Hexapoda</taxon>
        <taxon>Insecta</taxon>
        <taxon>Pterygota</taxon>
        <taxon>Neoptera</taxon>
        <taxon>Endopterygota</taxon>
        <taxon>Lepidoptera</taxon>
        <taxon>Glossata</taxon>
        <taxon>Ditrysia</taxon>
        <taxon>Papilionoidea</taxon>
        <taxon>Pieridae</taxon>
        <taxon>Pierinae</taxon>
        <taxon>Leptosia</taxon>
    </lineage>
</organism>
<keyword evidence="2" id="KW-1185">Reference proteome</keyword>
<dbReference type="EMBL" id="CAVLEF010000215">
    <property type="protein sequence ID" value="CAK1553303.1"/>
    <property type="molecule type" value="Genomic_DNA"/>
</dbReference>
<sequence>MREAEATYIRRFASRRVKPPPGVIDSLRLAQGFTGSLGEAMSGILAAMCPDDDPSSDSPCHEEDPIDFVDEEEKIPAESFDWSCDYEIFCGRPEPYLNASNCGTNIEETDPLKLVTHVWDYNIMSLIVAQTNEYAWQQISQAAESVDGISANSRINDWVETTTDDNNFIGFLGS</sequence>
<evidence type="ECO:0000313" key="1">
    <source>
        <dbReference type="EMBL" id="CAK1553303.1"/>
    </source>
</evidence>
<reference evidence="1 2" key="1">
    <citation type="submission" date="2023-11" db="EMBL/GenBank/DDBJ databases">
        <authorList>
            <person name="Okamura Y."/>
        </authorList>
    </citation>
    <scope>NUCLEOTIDE SEQUENCE [LARGE SCALE GENOMIC DNA]</scope>
</reference>
<gene>
    <name evidence="1" type="ORF">LNINA_LOCUS12309</name>
</gene>
<dbReference type="Proteomes" id="UP001497472">
    <property type="component" value="Unassembled WGS sequence"/>
</dbReference>
<evidence type="ECO:0000313" key="2">
    <source>
        <dbReference type="Proteomes" id="UP001497472"/>
    </source>
</evidence>
<dbReference type="AlphaFoldDB" id="A0AAV1JWV1"/>
<protein>
    <submittedName>
        <fullName evidence="1">Uncharacterized protein</fullName>
    </submittedName>
</protein>
<name>A0AAV1JWV1_9NEOP</name>
<proteinExistence type="predicted"/>
<accession>A0AAV1JWV1</accession>